<evidence type="ECO:0000256" key="1">
    <source>
        <dbReference type="SAM" id="Phobius"/>
    </source>
</evidence>
<dbReference type="InterPro" id="IPR018687">
    <property type="entry name" value="DUF2177_membr"/>
</dbReference>
<dbReference type="OrthoDB" id="166547at2"/>
<accession>A0A0D0KZM7</accession>
<dbReference type="EMBL" id="JXQV01000009">
    <property type="protein sequence ID" value="KIQ02865.1"/>
    <property type="molecule type" value="Genomic_DNA"/>
</dbReference>
<evidence type="ECO:0000313" key="3">
    <source>
        <dbReference type="Proteomes" id="UP000035017"/>
    </source>
</evidence>
<feature type="transmembrane region" description="Helical" evidence="1">
    <location>
        <begin position="76"/>
        <end position="91"/>
    </location>
</feature>
<keyword evidence="1" id="KW-1133">Transmembrane helix</keyword>
<reference evidence="2 3" key="1">
    <citation type="submission" date="2014-12" db="EMBL/GenBank/DDBJ databases">
        <title>16Stimator: statistical estimation of ribosomal gene copy numbers from draft genome assemblies.</title>
        <authorList>
            <person name="Perisin M.A."/>
            <person name="Vetter M."/>
            <person name="Gilbert J.A."/>
            <person name="Bergelson J."/>
        </authorList>
    </citation>
    <scope>NUCLEOTIDE SEQUENCE [LARGE SCALE GENOMIC DNA]</scope>
    <source>
        <strain evidence="2 3">MEJ076</strain>
    </source>
</reference>
<feature type="transmembrane region" description="Helical" evidence="1">
    <location>
        <begin position="5"/>
        <end position="25"/>
    </location>
</feature>
<feature type="transmembrane region" description="Helical" evidence="1">
    <location>
        <begin position="45"/>
        <end position="64"/>
    </location>
</feature>
<protein>
    <submittedName>
        <fullName evidence="2">Membrane protein</fullName>
    </submittedName>
</protein>
<sequence>MKKSAIAFISTLIVFLAIDFVWLSLMANALYRPVLGDMLVTEFRVAPAVIFYLLYAAGLTFFAVRAGLATSSFRTSFVYGGLLGLMAYGTYDLTNQATLANWSTTLTVADLIWGSTLSAVASCAGHWITEKLCGRASR</sequence>
<keyword evidence="1" id="KW-0812">Transmembrane</keyword>
<evidence type="ECO:0000313" key="2">
    <source>
        <dbReference type="EMBL" id="KIQ02865.1"/>
    </source>
</evidence>
<dbReference type="Proteomes" id="UP000035017">
    <property type="component" value="Unassembled WGS sequence"/>
</dbReference>
<name>A0A0D0KZM7_AGRTU</name>
<proteinExistence type="predicted"/>
<keyword evidence="1" id="KW-0472">Membrane</keyword>
<feature type="transmembrane region" description="Helical" evidence="1">
    <location>
        <begin position="111"/>
        <end position="129"/>
    </location>
</feature>
<comment type="caution">
    <text evidence="2">The sequence shown here is derived from an EMBL/GenBank/DDBJ whole genome shotgun (WGS) entry which is preliminary data.</text>
</comment>
<organism evidence="2 3">
    <name type="scientific">Agrobacterium tumefaciens</name>
    <dbReference type="NCBI Taxonomy" id="358"/>
    <lineage>
        <taxon>Bacteria</taxon>
        <taxon>Pseudomonadati</taxon>
        <taxon>Pseudomonadota</taxon>
        <taxon>Alphaproteobacteria</taxon>
        <taxon>Hyphomicrobiales</taxon>
        <taxon>Rhizobiaceae</taxon>
        <taxon>Rhizobium/Agrobacterium group</taxon>
        <taxon>Agrobacterium</taxon>
        <taxon>Agrobacterium tumefaciens complex</taxon>
    </lineage>
</organism>
<gene>
    <name evidence="2" type="ORF">RU07_09730</name>
</gene>
<dbReference type="AlphaFoldDB" id="A0A0D0KZM7"/>
<dbReference type="Pfam" id="PF09945">
    <property type="entry name" value="DUF2177"/>
    <property type="match status" value="1"/>
</dbReference>